<protein>
    <submittedName>
        <fullName evidence="2">Uncharacterized protein</fullName>
    </submittedName>
</protein>
<dbReference type="AlphaFoldDB" id="A0A6C0CLV2"/>
<evidence type="ECO:0000256" key="1">
    <source>
        <dbReference type="SAM" id="Coils"/>
    </source>
</evidence>
<accession>A0A6C0CLV2</accession>
<sequence>MEHIFEPNSHFDFSQLNCISPTALSGGSYFIRLLTSSQNPFYIQPPKCFTKSGIIKSGKKMLVDLVFQHMNESFLEFLESLEIFCQKKIFDNREKWFEAGLTMVDIENCFTCPTKSYKSGKFHILRSTVPMRMGKCNLKIFNEQEQDVNIEDIQENTNIMTILEIQGIRCSVRSFQLEFEVKQMMILKPQDNFFEKCLFKNTLGVKSDQHIEKSIKEPIEEPVEEPIEEPVEEPIEEPVKIEIPAVEINSLDTINEDISKNSQDYLAKLESLESDAETENLEEFTTNEVQIDISFNTQKNDSDKNEMKEDHLDESYEEVTLEVPENDIIKIKSPSESYYQMYKEAKQKAKIARDFAISSYLSAKQIKHQYLLDDNILDDEEMLSEEKELQNLELEEE</sequence>
<reference evidence="2" key="1">
    <citation type="journal article" date="2020" name="Nature">
        <title>Giant virus diversity and host interactions through global metagenomics.</title>
        <authorList>
            <person name="Schulz F."/>
            <person name="Roux S."/>
            <person name="Paez-Espino D."/>
            <person name="Jungbluth S."/>
            <person name="Walsh D.A."/>
            <person name="Denef V.J."/>
            <person name="McMahon K.D."/>
            <person name="Konstantinidis K.T."/>
            <person name="Eloe-Fadrosh E.A."/>
            <person name="Kyrpides N.C."/>
            <person name="Woyke T."/>
        </authorList>
    </citation>
    <scope>NUCLEOTIDE SEQUENCE</scope>
    <source>
        <strain evidence="2">GVMAG-M-3300021375-17</strain>
    </source>
</reference>
<feature type="coiled-coil region" evidence="1">
    <location>
        <begin position="255"/>
        <end position="282"/>
    </location>
</feature>
<organism evidence="2">
    <name type="scientific">viral metagenome</name>
    <dbReference type="NCBI Taxonomy" id="1070528"/>
    <lineage>
        <taxon>unclassified sequences</taxon>
        <taxon>metagenomes</taxon>
        <taxon>organismal metagenomes</taxon>
    </lineage>
</organism>
<dbReference type="EMBL" id="MN739451">
    <property type="protein sequence ID" value="QHT05197.1"/>
    <property type="molecule type" value="Genomic_DNA"/>
</dbReference>
<name>A0A6C0CLV2_9ZZZZ</name>
<keyword evidence="1" id="KW-0175">Coiled coil</keyword>
<proteinExistence type="predicted"/>
<evidence type="ECO:0000313" key="2">
    <source>
        <dbReference type="EMBL" id="QHT05197.1"/>
    </source>
</evidence>